<dbReference type="Proteomes" id="UP000005239">
    <property type="component" value="Unassembled WGS sequence"/>
</dbReference>
<dbReference type="SUPFAM" id="SSF57424">
    <property type="entry name" value="LDL receptor-like module"/>
    <property type="match status" value="2"/>
</dbReference>
<dbReference type="PANTHER" id="PTHR45840">
    <property type="entry name" value="RHOMBOID-RELATED PROTEIN"/>
    <property type="match status" value="1"/>
</dbReference>
<dbReference type="InterPro" id="IPR011992">
    <property type="entry name" value="EF-hand-dom_pair"/>
</dbReference>
<feature type="region of interest" description="Disordered" evidence="9">
    <location>
        <begin position="1"/>
        <end position="24"/>
    </location>
</feature>
<keyword evidence="12" id="KW-1185">Reference proteome</keyword>
<feature type="transmembrane region" description="Helical" evidence="10">
    <location>
        <begin position="827"/>
        <end position="845"/>
    </location>
</feature>
<dbReference type="GO" id="GO:0005509">
    <property type="term" value="F:calcium ion binding"/>
    <property type="evidence" value="ECO:0007669"/>
    <property type="project" value="InterPro"/>
</dbReference>
<evidence type="ECO:0000313" key="12">
    <source>
        <dbReference type="Proteomes" id="UP000005239"/>
    </source>
</evidence>
<dbReference type="PROSITE" id="PS00018">
    <property type="entry name" value="EF_HAND_1"/>
    <property type="match status" value="1"/>
</dbReference>
<evidence type="ECO:0000256" key="8">
    <source>
        <dbReference type="PROSITE-ProRule" id="PRU00124"/>
    </source>
</evidence>
<feature type="compositionally biased region" description="Low complexity" evidence="9">
    <location>
        <begin position="76"/>
        <end position="101"/>
    </location>
</feature>
<evidence type="ECO:0000256" key="2">
    <source>
        <dbReference type="ARBA" id="ARBA00009045"/>
    </source>
</evidence>
<dbReference type="AlphaFoldDB" id="A0A2A6CRD8"/>
<feature type="transmembrane region" description="Helical" evidence="10">
    <location>
        <begin position="735"/>
        <end position="756"/>
    </location>
</feature>
<dbReference type="PROSITE" id="PS50222">
    <property type="entry name" value="EF_HAND_2"/>
    <property type="match status" value="1"/>
</dbReference>
<dbReference type="InterPro" id="IPR023415">
    <property type="entry name" value="LDLR_class-A_CS"/>
</dbReference>
<dbReference type="InterPro" id="IPR036055">
    <property type="entry name" value="LDL_receptor-like_sf"/>
</dbReference>
<feature type="transmembrane region" description="Helical" evidence="10">
    <location>
        <begin position="639"/>
        <end position="663"/>
    </location>
</feature>
<feature type="region of interest" description="Disordered" evidence="9">
    <location>
        <begin position="45"/>
        <end position="102"/>
    </location>
</feature>
<dbReference type="GO" id="GO:0004252">
    <property type="term" value="F:serine-type endopeptidase activity"/>
    <property type="evidence" value="ECO:0000318"/>
    <property type="project" value="GO_Central"/>
</dbReference>
<evidence type="ECO:0000256" key="3">
    <source>
        <dbReference type="ARBA" id="ARBA00022692"/>
    </source>
</evidence>
<dbReference type="InterPro" id="IPR022764">
    <property type="entry name" value="Peptidase_S54_rhomboid_dom"/>
</dbReference>
<evidence type="ECO:0000256" key="1">
    <source>
        <dbReference type="ARBA" id="ARBA00004141"/>
    </source>
</evidence>
<protein>
    <submittedName>
        <fullName evidence="11">Lrx-1</fullName>
    </submittedName>
</protein>
<dbReference type="Gene3D" id="1.20.1540.10">
    <property type="entry name" value="Rhomboid-like"/>
    <property type="match status" value="1"/>
</dbReference>
<keyword evidence="3 10" id="KW-0812">Transmembrane</keyword>
<reference evidence="12" key="1">
    <citation type="journal article" date="2008" name="Nat. Genet.">
        <title>The Pristionchus pacificus genome provides a unique perspective on nematode lifestyle and parasitism.</title>
        <authorList>
            <person name="Dieterich C."/>
            <person name="Clifton S.W."/>
            <person name="Schuster L.N."/>
            <person name="Chinwalla A."/>
            <person name="Delehaunty K."/>
            <person name="Dinkelacker I."/>
            <person name="Fulton L."/>
            <person name="Fulton R."/>
            <person name="Godfrey J."/>
            <person name="Minx P."/>
            <person name="Mitreva M."/>
            <person name="Roeseler W."/>
            <person name="Tian H."/>
            <person name="Witte H."/>
            <person name="Yang S.P."/>
            <person name="Wilson R.K."/>
            <person name="Sommer R.J."/>
        </authorList>
    </citation>
    <scope>NUCLEOTIDE SEQUENCE [LARGE SCALE GENOMIC DNA]</scope>
    <source>
        <strain evidence="12">PS312</strain>
    </source>
</reference>
<comment type="similarity">
    <text evidence="2">Belongs to the peptidase S54 family.</text>
</comment>
<evidence type="ECO:0000256" key="10">
    <source>
        <dbReference type="SAM" id="Phobius"/>
    </source>
</evidence>
<keyword evidence="5 10" id="KW-1133">Transmembrane helix</keyword>
<dbReference type="InterPro" id="IPR002172">
    <property type="entry name" value="LDrepeatLR_classA_rpt"/>
</dbReference>
<evidence type="ECO:0000313" key="11">
    <source>
        <dbReference type="EnsemblMetazoa" id="PPA14070.1"/>
    </source>
</evidence>
<feature type="compositionally biased region" description="Basic and acidic residues" evidence="9">
    <location>
        <begin position="1"/>
        <end position="20"/>
    </location>
</feature>
<evidence type="ECO:0000256" key="6">
    <source>
        <dbReference type="ARBA" id="ARBA00023136"/>
    </source>
</evidence>
<evidence type="ECO:0000256" key="4">
    <source>
        <dbReference type="ARBA" id="ARBA00022837"/>
    </source>
</evidence>
<dbReference type="GO" id="GO:0016020">
    <property type="term" value="C:membrane"/>
    <property type="evidence" value="ECO:0007669"/>
    <property type="project" value="UniProtKB-SubCell"/>
</dbReference>
<comment type="subcellular location">
    <subcellularLocation>
        <location evidence="1">Membrane</location>
        <topology evidence="1">Multi-pass membrane protein</topology>
    </subcellularLocation>
</comment>
<evidence type="ECO:0000256" key="9">
    <source>
        <dbReference type="SAM" id="MobiDB-lite"/>
    </source>
</evidence>
<accession>A0A8R1YCM4</accession>
<sequence length="895" mass="100329">MEIEERQRKREMERMSRSEREEEEGMIPASFLFLLLPAISSQQLFPGIKAPSSPPRLARPSASSGSFHGQPEEYQPSAFLSSSSSSPHSAIPRSAPISSIPGTSPDKYYSTGFAPAPGTAPATASAPQIVPALPTEIPSTSAPIAYLTGTQLPVASFSSYNTDHQSEEEQDEPEFGQFAIPTLPPDFTARLASVAGAVVNKVHKVVQQPQPHPSIANPMQPNPRVTQPLHPLNPVPVVPIARPLAPPPPSPQQPIQVINAVIAQPQPTQPYPEELPQQPQPLSSLHVSTEAPEDLAYELNFCDRTEYPDDLLAQYGLARLDYFVYNTTCSRTFYQCSIGKTFVLRCSSDAEAYDSFTHNCNFRHDIRYCPEYDHITHCTIRETCGDTDYACCSLPQMCLPLSKRCDGHMDCADGDDENNCPSCARDEFACVKSGECIPAEKRCDGVFDDCGDGSNMDEIGCSRNSTCIGKFNCHLSHTGPSCVEWDSHCDGKADCAGAEDEMNCRMSETKYLLCENQKQSVTKQQCTRMPKENHHVERVRKTFRALSGGYSVIPLATIREELLERQDEFGLDELQVSTFLERTDKNADKRIDMEEFERIMAKGLGRTNKMRKIMINMGNTVIARNQRLEMTSYLNEYTFWPPPIFIILISIAQFIVFCSYYIYESPVSSLFFACPGCFRDKEGTPGDFVFAPIPSRKELWRFVTYQFINQGFPQLIVKLVAQLLIGLPLEIVHKFWRIAPIYLLAVVSGSMLQYAIDPSVFVIGNSAGLYALLFTHVANLVLNWDSMQYRYQRCLSLTLFIIYDVLCLLLITFLGTPCELKRFIPQLAGSITGIFFGFCILYPVLDKDWKVVARAIAATFYVFYLGELFIFNFVRDPMPPKFDCDTSVSLRTKFY</sequence>
<keyword evidence="7 8" id="KW-1015">Disulfide bond</keyword>
<dbReference type="InterPro" id="IPR018247">
    <property type="entry name" value="EF_Hand_1_Ca_BS"/>
</dbReference>
<evidence type="ECO:0000256" key="7">
    <source>
        <dbReference type="ARBA" id="ARBA00023157"/>
    </source>
</evidence>
<dbReference type="Gene3D" id="4.10.400.10">
    <property type="entry name" value="Low-density Lipoprotein Receptor"/>
    <property type="match status" value="2"/>
</dbReference>
<comment type="caution">
    <text evidence="8">Lacks conserved residue(s) required for the propagation of feature annotation.</text>
</comment>
<dbReference type="InterPro" id="IPR035952">
    <property type="entry name" value="Rhomboid-like_sf"/>
</dbReference>
<reference evidence="11" key="2">
    <citation type="submission" date="2022-06" db="UniProtKB">
        <authorList>
            <consortium name="EnsemblMetazoa"/>
        </authorList>
    </citation>
    <scope>IDENTIFICATION</scope>
    <source>
        <strain evidence="11">PS312</strain>
    </source>
</reference>
<dbReference type="InterPro" id="IPR002048">
    <property type="entry name" value="EF_hand_dom"/>
</dbReference>
<gene>
    <name evidence="11" type="primary">WBGene00103624</name>
</gene>
<dbReference type="SMART" id="SM00192">
    <property type="entry name" value="LDLa"/>
    <property type="match status" value="3"/>
</dbReference>
<dbReference type="InterPro" id="IPR051739">
    <property type="entry name" value="Rhomboid_IM_Serine_Proteases"/>
</dbReference>
<feature type="transmembrane region" description="Helical" evidence="10">
    <location>
        <begin position="794"/>
        <end position="815"/>
    </location>
</feature>
<keyword evidence="6 10" id="KW-0472">Membrane</keyword>
<dbReference type="SUPFAM" id="SSF144091">
    <property type="entry name" value="Rhomboid-like"/>
    <property type="match status" value="1"/>
</dbReference>
<evidence type="ECO:0000256" key="5">
    <source>
        <dbReference type="ARBA" id="ARBA00022989"/>
    </source>
</evidence>
<proteinExistence type="inferred from homology"/>
<dbReference type="PANTHER" id="PTHR45840:SF2">
    <property type="entry name" value="PROTEIN RHOMBOID-RELATED"/>
    <property type="match status" value="1"/>
</dbReference>
<accession>A0A2A6CRD8</accession>
<organism evidence="11 12">
    <name type="scientific">Pristionchus pacificus</name>
    <name type="common">Parasitic nematode worm</name>
    <dbReference type="NCBI Taxonomy" id="54126"/>
    <lineage>
        <taxon>Eukaryota</taxon>
        <taxon>Metazoa</taxon>
        <taxon>Ecdysozoa</taxon>
        <taxon>Nematoda</taxon>
        <taxon>Chromadorea</taxon>
        <taxon>Rhabditida</taxon>
        <taxon>Rhabditina</taxon>
        <taxon>Diplogasteromorpha</taxon>
        <taxon>Diplogasteroidea</taxon>
        <taxon>Neodiplogasteridae</taxon>
        <taxon>Pristionchus</taxon>
    </lineage>
</organism>
<name>A0A2A6CRD8_PRIPA</name>
<feature type="compositionally biased region" description="Low complexity" evidence="9">
    <location>
        <begin position="55"/>
        <end position="66"/>
    </location>
</feature>
<dbReference type="CDD" id="cd00112">
    <property type="entry name" value="LDLa"/>
    <property type="match status" value="2"/>
</dbReference>
<dbReference type="EnsemblMetazoa" id="PPA14070.1">
    <property type="protein sequence ID" value="PPA14070.1"/>
    <property type="gene ID" value="WBGene00103624"/>
</dbReference>
<feature type="disulfide bond" evidence="8">
    <location>
        <begin position="405"/>
        <end position="420"/>
    </location>
</feature>
<feature type="transmembrane region" description="Helical" evidence="10">
    <location>
        <begin position="762"/>
        <end position="782"/>
    </location>
</feature>
<dbReference type="Pfam" id="PF01694">
    <property type="entry name" value="Rhomboid"/>
    <property type="match status" value="1"/>
</dbReference>
<dbReference type="PROSITE" id="PS50068">
    <property type="entry name" value="LDLRA_2"/>
    <property type="match status" value="3"/>
</dbReference>
<feature type="transmembrane region" description="Helical" evidence="10">
    <location>
        <begin position="852"/>
        <end position="873"/>
    </location>
</feature>
<dbReference type="PRINTS" id="PR00261">
    <property type="entry name" value="LDLRECEPTOR"/>
</dbReference>
<dbReference type="PROSITE" id="PS01209">
    <property type="entry name" value="LDLRA_1"/>
    <property type="match status" value="1"/>
</dbReference>
<feature type="disulfide bond" evidence="8">
    <location>
        <begin position="489"/>
        <end position="504"/>
    </location>
</feature>
<dbReference type="SUPFAM" id="SSF47473">
    <property type="entry name" value="EF-hand"/>
    <property type="match status" value="1"/>
</dbReference>
<keyword evidence="4" id="KW-0106">Calcium</keyword>